<protein>
    <submittedName>
        <fullName evidence="4">C2 calcium/lipid-binding, CaLB domain-containing protein</fullName>
    </submittedName>
</protein>
<dbReference type="SUPFAM" id="SSF49562">
    <property type="entry name" value="C2 domain (Calcium/lipid-binding domain, CaLB)"/>
    <property type="match status" value="1"/>
</dbReference>
<sequence length="807" mass="94038">MIPIIAADKDIESIEQVRLQLNNLKNKLDWHVKNAIQFSLIPFLKKDDPFSQYFNDIDCDRLQMQLFDDEISSLLGAFVGNVRLTSVINQGDLSKLRTRLKVKLLMSQKLNSFNRECLEVFCGRLECLLNREQGWTVVDLVKLFNGVIEGKVKNNAYGMDLQAKRWIVSWLISQIVKCLPYLLKEDDVGVNREARKRKQSLITKESIYTCFLDLFKEFLKSGMNSALMKREDVVEYLEFLLQQLEQEEESIYFAPRDVSGAVNKSASENASDVEAVKPKRMSFLSRIEEIDYGKQLEDVSFVLRIKEARNLYPKDENITSDPYCTIEIGGQFWHTRVVYSELNPRWNEEIVFPFENFTKNVVINVWDKDDKKFEASDLFKARYWRDERDQFLGRCEVKIMNLIPMLIRRGENGGIEFAAVERWVPLEKRSKRSRVSGEIKIEICIVCDKLVRMILSKNRVERSDKVRVEHFDNQCNKISNKISHQTYGEVNVLLTVLINKILEREDNLLGVVEIRYILIELCLRWRISFGSFKLKENFMLNHASQVLYELTTLERYLKKDSFKMRKFEFNLEILCENYLKFVKNYKDCFPFNTPIGELDASVSILLFIEKIKGRVIKEVEGKRVKGGRVGRVGKHHKENYMNDTNPFQTTNPFQSTNSFQPPQLQPPQLKPIHLPIQIALKEGLLMRSMKLNELCHPLKKNDLLKCLMLTEILIKELDQDINLYSRSFPLISFNVEEWFNPILNKWLNYLQNELNRWTINACEERKKGETGKGETGKGESSKGETGKGETGKGKGESSKGERCKGER</sequence>
<dbReference type="InterPro" id="IPR044511">
    <property type="entry name" value="At1g03370/At5g50170-like"/>
</dbReference>
<evidence type="ECO:0000259" key="3">
    <source>
        <dbReference type="PROSITE" id="PS50004"/>
    </source>
</evidence>
<evidence type="ECO:0000256" key="2">
    <source>
        <dbReference type="SAM" id="MobiDB-lite"/>
    </source>
</evidence>
<dbReference type="InterPro" id="IPR000008">
    <property type="entry name" value="C2_dom"/>
</dbReference>
<proteinExistence type="predicted"/>
<evidence type="ECO:0000313" key="4">
    <source>
        <dbReference type="EMBL" id="EPZ32919.1"/>
    </source>
</evidence>
<feature type="region of interest" description="Disordered" evidence="2">
    <location>
        <begin position="765"/>
        <end position="807"/>
    </location>
</feature>
<dbReference type="PANTHER" id="PTHR46296:SF8">
    <property type="entry name" value="OS06G0297800 PROTEIN"/>
    <property type="match status" value="1"/>
</dbReference>
<dbReference type="HOGENOM" id="CLU_349210_0_0_1"/>
<dbReference type="Pfam" id="PF00168">
    <property type="entry name" value="C2"/>
    <property type="match status" value="1"/>
</dbReference>
<keyword evidence="1" id="KW-0175">Coiled coil</keyword>
<feature type="coiled-coil region" evidence="1">
    <location>
        <begin position="7"/>
        <end position="34"/>
    </location>
</feature>
<keyword evidence="5" id="KW-1185">Reference proteome</keyword>
<dbReference type="Gene3D" id="2.60.40.150">
    <property type="entry name" value="C2 domain"/>
    <property type="match status" value="1"/>
</dbReference>
<reference evidence="4 5" key="1">
    <citation type="journal article" date="2013" name="Curr. Biol.">
        <title>Shared signatures of parasitism and phylogenomics unite Cryptomycota and microsporidia.</title>
        <authorList>
            <person name="James T.Y."/>
            <person name="Pelin A."/>
            <person name="Bonen L."/>
            <person name="Ahrendt S."/>
            <person name="Sain D."/>
            <person name="Corradi N."/>
            <person name="Stajich J.E."/>
        </authorList>
    </citation>
    <scope>NUCLEOTIDE SEQUENCE [LARGE SCALE GENOMIC DNA]</scope>
    <source>
        <strain evidence="4 5">CSF55</strain>
    </source>
</reference>
<dbReference type="SMART" id="SM00239">
    <property type="entry name" value="C2"/>
    <property type="match status" value="1"/>
</dbReference>
<feature type="domain" description="C2" evidence="3">
    <location>
        <begin position="282"/>
        <end position="415"/>
    </location>
</feature>
<evidence type="ECO:0000313" key="5">
    <source>
        <dbReference type="Proteomes" id="UP000030755"/>
    </source>
</evidence>
<accession>A0A075AWI0</accession>
<name>A0A075AWI0_ROZAC</name>
<dbReference type="PANTHER" id="PTHR46296">
    <property type="entry name" value="BNAA05G37250D PROTEIN"/>
    <property type="match status" value="1"/>
</dbReference>
<evidence type="ECO:0000256" key="1">
    <source>
        <dbReference type="SAM" id="Coils"/>
    </source>
</evidence>
<gene>
    <name evidence="4" type="ORF">O9G_002837</name>
</gene>
<dbReference type="OrthoDB" id="2015333at2759"/>
<dbReference type="PROSITE" id="PS50004">
    <property type="entry name" value="C2"/>
    <property type="match status" value="1"/>
</dbReference>
<organism evidence="4 5">
    <name type="scientific">Rozella allomycis (strain CSF55)</name>
    <dbReference type="NCBI Taxonomy" id="988480"/>
    <lineage>
        <taxon>Eukaryota</taxon>
        <taxon>Fungi</taxon>
        <taxon>Fungi incertae sedis</taxon>
        <taxon>Cryptomycota</taxon>
        <taxon>Cryptomycota incertae sedis</taxon>
        <taxon>Rozella</taxon>
    </lineage>
</organism>
<dbReference type="STRING" id="988480.A0A075AWI0"/>
<dbReference type="InterPro" id="IPR035892">
    <property type="entry name" value="C2_domain_sf"/>
</dbReference>
<dbReference type="AlphaFoldDB" id="A0A075AWI0"/>
<dbReference type="CDD" id="cd00030">
    <property type="entry name" value="C2"/>
    <property type="match status" value="1"/>
</dbReference>
<dbReference type="Proteomes" id="UP000030755">
    <property type="component" value="Unassembled WGS sequence"/>
</dbReference>
<dbReference type="EMBL" id="KE561096">
    <property type="protein sequence ID" value="EPZ32919.1"/>
    <property type="molecule type" value="Genomic_DNA"/>
</dbReference>